<gene>
    <name evidence="1" type="ORF">C1C97_012100</name>
</gene>
<protein>
    <submittedName>
        <fullName evidence="1">ArsR family transcriptional regulator</fullName>
    </submittedName>
</protein>
<name>A0A495A3R4_9MICC</name>
<dbReference type="CDD" id="cd00090">
    <property type="entry name" value="HTH_ARSR"/>
    <property type="match status" value="1"/>
</dbReference>
<dbReference type="AlphaFoldDB" id="A0A495A3R4"/>
<dbReference type="Gene3D" id="1.10.10.10">
    <property type="entry name" value="Winged helix-like DNA-binding domain superfamily/Winged helix DNA-binding domain"/>
    <property type="match status" value="1"/>
</dbReference>
<dbReference type="EMBL" id="PNJG02000007">
    <property type="protein sequence ID" value="RKQ32920.1"/>
    <property type="molecule type" value="Genomic_DNA"/>
</dbReference>
<dbReference type="InterPro" id="IPR036390">
    <property type="entry name" value="WH_DNA-bd_sf"/>
</dbReference>
<comment type="caution">
    <text evidence="1">The sequence shown here is derived from an EMBL/GenBank/DDBJ whole genome shotgun (WGS) entry which is preliminary data.</text>
</comment>
<dbReference type="InterPro" id="IPR036388">
    <property type="entry name" value="WH-like_DNA-bd_sf"/>
</dbReference>
<organism evidence="1 2">
    <name type="scientific">Kocuria tytonis</name>
    <dbReference type="NCBI Taxonomy" id="2054280"/>
    <lineage>
        <taxon>Bacteria</taxon>
        <taxon>Bacillati</taxon>
        <taxon>Actinomycetota</taxon>
        <taxon>Actinomycetes</taxon>
        <taxon>Micrococcales</taxon>
        <taxon>Micrococcaceae</taxon>
        <taxon>Kocuria</taxon>
    </lineage>
</organism>
<evidence type="ECO:0000313" key="2">
    <source>
        <dbReference type="Proteomes" id="UP000249516"/>
    </source>
</evidence>
<accession>A0A495A3R4</accession>
<dbReference type="RefSeq" id="WP_121032098.1">
    <property type="nucleotide sequence ID" value="NZ_PNJG02000007.1"/>
</dbReference>
<sequence>MADNANLTDFDTTVFLVMLGRLCSHNRIEPFTVTALAEGMQCSRSGLSRSLKRLREAGVIRCGESSTGASGRYWMNPEIAEYVDPETVAAMR</sequence>
<dbReference type="InterPro" id="IPR011991">
    <property type="entry name" value="ArsR-like_HTH"/>
</dbReference>
<proteinExistence type="predicted"/>
<reference evidence="1 2" key="1">
    <citation type="submission" date="2018-10" db="EMBL/GenBank/DDBJ databases">
        <title>Kocuria tytouropygialis sp. nov., isolated from the uropygial gland of an American barn owl (Tyto furcata).</title>
        <authorList>
            <person name="Braun M.S."/>
            <person name="Wang E."/>
            <person name="Zimmermann S."/>
            <person name="Wagner H."/>
            <person name="Wink M."/>
        </authorList>
    </citation>
    <scope>NUCLEOTIDE SEQUENCE [LARGE SCALE GENOMIC DNA]</scope>
    <source>
        <strain evidence="1 2">442</strain>
    </source>
</reference>
<dbReference type="Pfam" id="PF12840">
    <property type="entry name" value="HTH_20"/>
    <property type="match status" value="1"/>
</dbReference>
<dbReference type="SUPFAM" id="SSF46785">
    <property type="entry name" value="Winged helix' DNA-binding domain"/>
    <property type="match status" value="1"/>
</dbReference>
<dbReference type="Proteomes" id="UP000249516">
    <property type="component" value="Unassembled WGS sequence"/>
</dbReference>
<keyword evidence="2" id="KW-1185">Reference proteome</keyword>
<evidence type="ECO:0000313" key="1">
    <source>
        <dbReference type="EMBL" id="RKQ32920.1"/>
    </source>
</evidence>